<dbReference type="InterPro" id="IPR007245">
    <property type="entry name" value="PIG-T"/>
</dbReference>
<organism evidence="2 3">
    <name type="scientific">Eptatretus burgeri</name>
    <name type="common">Inshore hagfish</name>
    <dbReference type="NCBI Taxonomy" id="7764"/>
    <lineage>
        <taxon>Eukaryota</taxon>
        <taxon>Metazoa</taxon>
        <taxon>Chordata</taxon>
        <taxon>Craniata</taxon>
        <taxon>Vertebrata</taxon>
        <taxon>Cyclostomata</taxon>
        <taxon>Myxini</taxon>
        <taxon>Myxiniformes</taxon>
        <taxon>Myxinidae</taxon>
        <taxon>Eptatretinae</taxon>
        <taxon>Eptatretus</taxon>
    </lineage>
</organism>
<dbReference type="Proteomes" id="UP000694388">
    <property type="component" value="Unplaced"/>
</dbReference>
<sequence>MSGLLCASFNFIDKTNTIAPAFGFRPMGIGNETDESYLRYASLPREIVCTENLTPWKKLLPCDSKAGLATLLAGGKLFNSMYYSLGLHFRPVPMRPDDAGWSWQLTQTLTVVFDGFVRSKLTGTNGWTLSSLFGRPLDGPCPIASRSRLYVDITDIEQAPGFSLNPAGTTVTEASGMDRKYSYVLYNLLQPSTFAQVKRLNPSVNWDADWDMQSQRPWLHVERFLTGVGLHHGGISSLLHNRHPNRSLTVHHQDTLPWFLRVYSHTLTVTTAGKANPPSYVGYRPARDRERPHQLELLLTLPPATITRVDIQFERALLTWTEYPPDANHGVHICAAVVTAVLPDSDPCTGLCSENSPVSFYRPLVRDTGHLSRLYTQTLLVSLPTPDFSMPYNVVCLTCTVVAIGFGSFHNILTRSFRTRDPAQASGIVRHLANLIRRWRGVPLL</sequence>
<dbReference type="GO" id="GO:0016255">
    <property type="term" value="P:attachment of GPI anchor to protein"/>
    <property type="evidence" value="ECO:0007669"/>
    <property type="project" value="InterPro"/>
</dbReference>
<dbReference type="Ensembl" id="ENSEBUT00000024529.1">
    <property type="protein sequence ID" value="ENSEBUP00000023953.1"/>
    <property type="gene ID" value="ENSEBUG00000014762.1"/>
</dbReference>
<keyword evidence="1" id="KW-0472">Membrane</keyword>
<accession>A0A8C4R2D6</accession>
<dbReference type="AlphaFoldDB" id="A0A8C4R2D6"/>
<dbReference type="PANTHER" id="PTHR12959:SF11">
    <property type="entry name" value="GPI TRANSAMIDASE COMPONENT PIG-T"/>
    <property type="match status" value="1"/>
</dbReference>
<evidence type="ECO:0000256" key="1">
    <source>
        <dbReference type="SAM" id="Phobius"/>
    </source>
</evidence>
<keyword evidence="1" id="KW-0812">Transmembrane</keyword>
<protein>
    <submittedName>
        <fullName evidence="2">Phosphatidylinositol glycan anchor biosynthesis, class T</fullName>
    </submittedName>
</protein>
<dbReference type="GeneTree" id="ENSGT00390000018558"/>
<evidence type="ECO:0000313" key="2">
    <source>
        <dbReference type="Ensembl" id="ENSEBUP00000023953.1"/>
    </source>
</evidence>
<proteinExistence type="predicted"/>
<dbReference type="OMA" id="VICFVAT"/>
<name>A0A8C4R2D6_EPTBU</name>
<feature type="transmembrane region" description="Helical" evidence="1">
    <location>
        <begin position="392"/>
        <end position="413"/>
    </location>
</feature>
<reference evidence="2" key="1">
    <citation type="submission" date="2025-08" db="UniProtKB">
        <authorList>
            <consortium name="Ensembl"/>
        </authorList>
    </citation>
    <scope>IDENTIFICATION</scope>
</reference>
<dbReference type="GO" id="GO:0042765">
    <property type="term" value="C:GPI-anchor transamidase complex"/>
    <property type="evidence" value="ECO:0007669"/>
    <property type="project" value="InterPro"/>
</dbReference>
<evidence type="ECO:0000313" key="3">
    <source>
        <dbReference type="Proteomes" id="UP000694388"/>
    </source>
</evidence>
<dbReference type="PANTHER" id="PTHR12959">
    <property type="entry name" value="GPI TRANSAMIDASE COMPONENT PIG-T-RELATED"/>
    <property type="match status" value="1"/>
</dbReference>
<reference evidence="2" key="2">
    <citation type="submission" date="2025-09" db="UniProtKB">
        <authorList>
            <consortium name="Ensembl"/>
        </authorList>
    </citation>
    <scope>IDENTIFICATION</scope>
</reference>
<keyword evidence="1" id="KW-1133">Transmembrane helix</keyword>
<keyword evidence="3" id="KW-1185">Reference proteome</keyword>
<dbReference type="Pfam" id="PF04113">
    <property type="entry name" value="Gpi16"/>
    <property type="match status" value="2"/>
</dbReference>